<keyword evidence="3" id="KW-1185">Reference proteome</keyword>
<protein>
    <submittedName>
        <fullName evidence="2">SirA-like protein</fullName>
    </submittedName>
</protein>
<dbReference type="SUPFAM" id="SSF64307">
    <property type="entry name" value="SirA-like"/>
    <property type="match status" value="1"/>
</dbReference>
<evidence type="ECO:0000259" key="1">
    <source>
        <dbReference type="Pfam" id="PF10006"/>
    </source>
</evidence>
<comment type="caution">
    <text evidence="2">The sequence shown here is derived from an EMBL/GenBank/DDBJ whole genome shotgun (WGS) entry which is preliminary data.</text>
</comment>
<reference evidence="2 3" key="2">
    <citation type="submission" date="2018-04" db="EMBL/GenBank/DDBJ databases">
        <title>Thauera lacus sp. nov., isolated from an saline lake in Inner Mongolia, China.</title>
        <authorList>
            <person name="Liang Q.-Y."/>
        </authorList>
    </citation>
    <scope>NUCLEOTIDE SEQUENCE [LARGE SCALE GENOMIC DNA]</scope>
    <source>
        <strain evidence="2 3">D20</strain>
    </source>
</reference>
<dbReference type="EMBL" id="PZKC01000001">
    <property type="protein sequence ID" value="PTD98073.1"/>
    <property type="molecule type" value="Genomic_DNA"/>
</dbReference>
<organism evidence="2 3">
    <name type="scientific">Pseudothauera lacus</name>
    <dbReference type="NCBI Taxonomy" id="2136175"/>
    <lineage>
        <taxon>Bacteria</taxon>
        <taxon>Pseudomonadati</taxon>
        <taxon>Pseudomonadota</taxon>
        <taxon>Betaproteobacteria</taxon>
        <taxon>Rhodocyclales</taxon>
        <taxon>Zoogloeaceae</taxon>
        <taxon>Pseudothauera</taxon>
    </lineage>
</organism>
<dbReference type="OrthoDB" id="151621at2"/>
<name>A0A2T4IJX1_9RHOO</name>
<gene>
    <name evidence="2" type="ORF">C8261_01255</name>
</gene>
<evidence type="ECO:0000313" key="3">
    <source>
        <dbReference type="Proteomes" id="UP000241193"/>
    </source>
</evidence>
<dbReference type="Pfam" id="PF10006">
    <property type="entry name" value="DUF2249"/>
    <property type="match status" value="1"/>
</dbReference>
<reference evidence="2 3" key="1">
    <citation type="submission" date="2018-03" db="EMBL/GenBank/DDBJ databases">
        <authorList>
            <person name="Keele B.F."/>
        </authorList>
    </citation>
    <scope>NUCLEOTIDE SEQUENCE [LARGE SCALE GENOMIC DNA]</scope>
    <source>
        <strain evidence="2 3">D20</strain>
    </source>
</reference>
<dbReference type="InterPro" id="IPR036868">
    <property type="entry name" value="TusA-like_sf"/>
</dbReference>
<accession>A0A2T4IJX1</accession>
<dbReference type="AlphaFoldDB" id="A0A2T4IJX1"/>
<dbReference type="RefSeq" id="WP_107491833.1">
    <property type="nucleotide sequence ID" value="NZ_PZKC01000001.1"/>
</dbReference>
<dbReference type="InterPro" id="IPR018720">
    <property type="entry name" value="DUF2249"/>
</dbReference>
<feature type="domain" description="DUF2249" evidence="1">
    <location>
        <begin position="6"/>
        <end position="69"/>
    </location>
</feature>
<evidence type="ECO:0000313" key="2">
    <source>
        <dbReference type="EMBL" id="PTD98073.1"/>
    </source>
</evidence>
<proteinExistence type="predicted"/>
<sequence length="72" mass="7967">MSVRLLDLRGLEPPQPFEQAMEALADLPPGGGLSLLLDRVPWPLLRLLERDGIAHRHLIREDAVVEVHIGSA</sequence>
<dbReference type="Proteomes" id="UP000241193">
    <property type="component" value="Unassembled WGS sequence"/>
</dbReference>